<dbReference type="InterPro" id="IPR012334">
    <property type="entry name" value="Pectin_lyas_fold"/>
</dbReference>
<dbReference type="AlphaFoldDB" id="A0A7C8IJT9"/>
<name>A0A7C8IJT9_9PEZI</name>
<gene>
    <name evidence="2" type="ORF">GQX73_g8177</name>
</gene>
<proteinExistence type="predicted"/>
<accession>A0A7C8IJT9</accession>
<dbReference type="SUPFAM" id="SSF51126">
    <property type="entry name" value="Pectin lyase-like"/>
    <property type="match status" value="1"/>
</dbReference>
<evidence type="ECO:0000313" key="3">
    <source>
        <dbReference type="Proteomes" id="UP000481858"/>
    </source>
</evidence>
<dbReference type="Proteomes" id="UP000481858">
    <property type="component" value="Unassembled WGS sequence"/>
</dbReference>
<keyword evidence="3" id="KW-1185">Reference proteome</keyword>
<dbReference type="Pfam" id="PF13229">
    <property type="entry name" value="Beta_helix"/>
    <property type="match status" value="1"/>
</dbReference>
<organism evidence="2 3">
    <name type="scientific">Xylaria multiplex</name>
    <dbReference type="NCBI Taxonomy" id="323545"/>
    <lineage>
        <taxon>Eukaryota</taxon>
        <taxon>Fungi</taxon>
        <taxon>Dikarya</taxon>
        <taxon>Ascomycota</taxon>
        <taxon>Pezizomycotina</taxon>
        <taxon>Sordariomycetes</taxon>
        <taxon>Xylariomycetidae</taxon>
        <taxon>Xylariales</taxon>
        <taxon>Xylariaceae</taxon>
        <taxon>Xylaria</taxon>
    </lineage>
</organism>
<dbReference type="Gene3D" id="2.160.20.10">
    <property type="entry name" value="Single-stranded right-handed beta-helix, Pectin lyase-like"/>
    <property type="match status" value="1"/>
</dbReference>
<dbReference type="EMBL" id="WUBL01000116">
    <property type="protein sequence ID" value="KAF2965401.1"/>
    <property type="molecule type" value="Genomic_DNA"/>
</dbReference>
<feature type="domain" description="Right handed beta helix" evidence="1">
    <location>
        <begin position="150"/>
        <end position="268"/>
    </location>
</feature>
<comment type="caution">
    <text evidence="2">The sequence shown here is derived from an EMBL/GenBank/DDBJ whole genome shotgun (WGS) entry which is preliminary data.</text>
</comment>
<reference evidence="2 3" key="1">
    <citation type="submission" date="2019-12" db="EMBL/GenBank/DDBJ databases">
        <title>Draft genome sequence of the ascomycete Xylaria multiplex DSM 110363.</title>
        <authorList>
            <person name="Buettner E."/>
            <person name="Kellner H."/>
        </authorList>
    </citation>
    <scope>NUCLEOTIDE SEQUENCE [LARGE SCALE GENOMIC DNA]</scope>
    <source>
        <strain evidence="2 3">DSM 110363</strain>
    </source>
</reference>
<dbReference type="InterPro" id="IPR039448">
    <property type="entry name" value="Beta_helix"/>
</dbReference>
<dbReference type="OrthoDB" id="4716229at2759"/>
<evidence type="ECO:0000259" key="1">
    <source>
        <dbReference type="Pfam" id="PF13229"/>
    </source>
</evidence>
<sequence>MSPSGSDSNTGANAADAVKTLKGVLAKVTTAKPADSVNIVVAEGTFVNQSVVWTYFNGQPITFAPPAGATSKPIFDGEGTGLTWFTMGDSADSTVPTNMHFIGLTVTNYWLGLDLGRDKAPGNSHNEVRDMLFERVGAFYTHGLPNPKGYAALRLRQSSNNTITSNRFHGVKNSNAADSNGDGENEDLTGYIHAIYAAHNARGNVISNNEFNQVTGDAVRTRDGSDDNLIDGNRFIAAGKYSAYSDWIADTGDECPSRGNRFKDNKVGDGYFGPFKVGFVTHVYGPDDRCGDGDGGTSPARIIETGTVMQ</sequence>
<dbReference type="InterPro" id="IPR011050">
    <property type="entry name" value="Pectin_lyase_fold/virulence"/>
</dbReference>
<evidence type="ECO:0000313" key="2">
    <source>
        <dbReference type="EMBL" id="KAF2965401.1"/>
    </source>
</evidence>
<dbReference type="InParanoid" id="A0A7C8IJT9"/>
<protein>
    <recommendedName>
        <fullName evidence="1">Right handed beta helix domain-containing protein</fullName>
    </recommendedName>
</protein>